<protein>
    <submittedName>
        <fullName evidence="1">Uncharacterized protein</fullName>
    </submittedName>
</protein>
<name>A0A0C2MLM7_THEKT</name>
<organism evidence="1 2">
    <name type="scientific">Thelohanellus kitauei</name>
    <name type="common">Myxosporean</name>
    <dbReference type="NCBI Taxonomy" id="669202"/>
    <lineage>
        <taxon>Eukaryota</taxon>
        <taxon>Metazoa</taxon>
        <taxon>Cnidaria</taxon>
        <taxon>Myxozoa</taxon>
        <taxon>Myxosporea</taxon>
        <taxon>Bivalvulida</taxon>
        <taxon>Platysporina</taxon>
        <taxon>Myxobolidae</taxon>
        <taxon>Thelohanellus</taxon>
    </lineage>
</organism>
<sequence>MHISLEKSTFGTSKNCKHKKGYILMWEMKWNRCDNEWEPCIYRFLKCILKNLFIDAKNVFINAINLFCMQNPNQPKSTSGYYLNSLILFFLAFDSYTKKLE</sequence>
<gene>
    <name evidence="1" type="ORF">RF11_06303</name>
</gene>
<proteinExistence type="predicted"/>
<evidence type="ECO:0000313" key="1">
    <source>
        <dbReference type="EMBL" id="KII68096.1"/>
    </source>
</evidence>
<dbReference type="EMBL" id="JWZT01002965">
    <property type="protein sequence ID" value="KII68096.1"/>
    <property type="molecule type" value="Genomic_DNA"/>
</dbReference>
<dbReference type="AlphaFoldDB" id="A0A0C2MLM7"/>
<accession>A0A0C2MLM7</accession>
<keyword evidence="2" id="KW-1185">Reference proteome</keyword>
<reference evidence="1 2" key="1">
    <citation type="journal article" date="2014" name="Genome Biol. Evol.">
        <title>The genome of the myxosporean Thelohanellus kitauei shows adaptations to nutrient acquisition within its fish host.</title>
        <authorList>
            <person name="Yang Y."/>
            <person name="Xiong J."/>
            <person name="Zhou Z."/>
            <person name="Huo F."/>
            <person name="Miao W."/>
            <person name="Ran C."/>
            <person name="Liu Y."/>
            <person name="Zhang J."/>
            <person name="Feng J."/>
            <person name="Wang M."/>
            <person name="Wang M."/>
            <person name="Wang L."/>
            <person name="Yao B."/>
        </authorList>
    </citation>
    <scope>NUCLEOTIDE SEQUENCE [LARGE SCALE GENOMIC DNA]</scope>
    <source>
        <strain evidence="1">Wuqing</strain>
    </source>
</reference>
<comment type="caution">
    <text evidence="1">The sequence shown here is derived from an EMBL/GenBank/DDBJ whole genome shotgun (WGS) entry which is preliminary data.</text>
</comment>
<dbReference type="Proteomes" id="UP000031668">
    <property type="component" value="Unassembled WGS sequence"/>
</dbReference>
<evidence type="ECO:0000313" key="2">
    <source>
        <dbReference type="Proteomes" id="UP000031668"/>
    </source>
</evidence>